<gene>
    <name evidence="1" type="ORF">AN2V17_40930</name>
</gene>
<reference evidence="1" key="1">
    <citation type="submission" date="2023-09" db="EMBL/GenBank/DDBJ databases">
        <title>Vallitalea sediminicola and Vallitalea maricola sp. nov., anaerobic bacteria isolated from marine sediment.</title>
        <authorList>
            <person name="Hirano S."/>
            <person name="Maeda A."/>
            <person name="Terahara T."/>
            <person name="Mori K."/>
            <person name="Hamada M."/>
            <person name="Matsumoto R."/>
            <person name="Kobayashi T."/>
        </authorList>
    </citation>
    <scope>NUCLEOTIDE SEQUENCE</scope>
    <source>
        <strain evidence="1">AN17-2</strain>
    </source>
</reference>
<organism evidence="1 2">
    <name type="scientific">Vallitalea maricola</name>
    <dbReference type="NCBI Taxonomy" id="3074433"/>
    <lineage>
        <taxon>Bacteria</taxon>
        <taxon>Bacillati</taxon>
        <taxon>Bacillota</taxon>
        <taxon>Clostridia</taxon>
        <taxon>Lachnospirales</taxon>
        <taxon>Vallitaleaceae</taxon>
        <taxon>Vallitalea</taxon>
    </lineage>
</organism>
<comment type="caution">
    <text evidence="1">The sequence shown here is derived from an EMBL/GenBank/DDBJ whole genome shotgun (WGS) entry which is preliminary data.</text>
</comment>
<name>A0ACB5UQN1_9FIRM</name>
<proteinExistence type="predicted"/>
<protein>
    <submittedName>
        <fullName evidence="1">Uncharacterized protein</fullName>
    </submittedName>
</protein>
<evidence type="ECO:0000313" key="1">
    <source>
        <dbReference type="EMBL" id="GMQ64853.1"/>
    </source>
</evidence>
<evidence type="ECO:0000313" key="2">
    <source>
        <dbReference type="Proteomes" id="UP001374599"/>
    </source>
</evidence>
<sequence length="232" mass="26121">MDWNTFWEGGKTLNTLEVFFRVTLLYLTIFTMTRILGHRQVGIVSAFNFITHAGMAHVATSRMVNPKSSLVVAIVIILISYGLTLFLSWIDYKFPKLVGNSPIHLMENGILLRKNLKKAYITIDDLLGQLRLKEANSLSNVSEVVLEPMGEISVIKKGNALQIMRGQLKMSSQPTGVSLLMIYEGHIIRQHIEAMNLDESWLIHEIEKKGFNIKNVMVATLEPSGNIHVSVM</sequence>
<dbReference type="Proteomes" id="UP001374599">
    <property type="component" value="Unassembled WGS sequence"/>
</dbReference>
<keyword evidence="2" id="KW-1185">Reference proteome</keyword>
<dbReference type="EMBL" id="BTPU01000084">
    <property type="protein sequence ID" value="GMQ64853.1"/>
    <property type="molecule type" value="Genomic_DNA"/>
</dbReference>
<accession>A0ACB5UQN1</accession>